<proteinExistence type="predicted"/>
<organism evidence="1 2">
    <name type="scientific">Rhizophagus clarus</name>
    <dbReference type="NCBI Taxonomy" id="94130"/>
    <lineage>
        <taxon>Eukaryota</taxon>
        <taxon>Fungi</taxon>
        <taxon>Fungi incertae sedis</taxon>
        <taxon>Mucoromycota</taxon>
        <taxon>Glomeromycotina</taxon>
        <taxon>Glomeromycetes</taxon>
        <taxon>Glomerales</taxon>
        <taxon>Glomeraceae</taxon>
        <taxon>Rhizophagus</taxon>
    </lineage>
</organism>
<keyword evidence="2" id="KW-1185">Reference proteome</keyword>
<sequence length="286" mass="33099">MSYNRDTKNTNDEWIIENFGKINTKEIDPIAVSNEREKILFENGFDIIVNEINDLIFKLSNKGTEVELERKQIIEYFNDHNINLREYYNLLFNNQNDFDSIFLLGYFNYFGIATDENSEKAFKLFIEASEKNHLLAQYYVGECYEDGFGIVKNEKVAFKYFKKLANKNYSMGQLRIDCLYDNGIGLCINLGLNYQDGIGVEKDFKKAFELFKQSAEGGSLTGINSLGCCYEVGNVTSQYNLANMYEYGKGITKDVDKAIYWYEKSAKQGDQDAKYKIEKLKSNNLQ</sequence>
<dbReference type="PANTHER" id="PTHR43628:SF1">
    <property type="entry name" value="CHITIN SYNTHASE REGULATORY FACTOR 2-RELATED"/>
    <property type="match status" value="1"/>
</dbReference>
<dbReference type="EMBL" id="BEXD01000067">
    <property type="protein sequence ID" value="GBB83916.1"/>
    <property type="molecule type" value="Genomic_DNA"/>
</dbReference>
<dbReference type="Gene3D" id="1.25.40.10">
    <property type="entry name" value="Tetratricopeptide repeat domain"/>
    <property type="match status" value="2"/>
</dbReference>
<dbReference type="AlphaFoldDB" id="A0A2Z6QUG1"/>
<evidence type="ECO:0000313" key="1">
    <source>
        <dbReference type="EMBL" id="GBB83916.1"/>
    </source>
</evidence>
<reference evidence="1 2" key="1">
    <citation type="submission" date="2017-11" db="EMBL/GenBank/DDBJ databases">
        <title>The genome of Rhizophagus clarus HR1 reveals common genetic basis of auxotrophy among arbuscular mycorrhizal fungi.</title>
        <authorList>
            <person name="Kobayashi Y."/>
        </authorList>
    </citation>
    <scope>NUCLEOTIDE SEQUENCE [LARGE SCALE GENOMIC DNA]</scope>
    <source>
        <strain evidence="1 2">HR1</strain>
    </source>
</reference>
<gene>
    <name evidence="1" type="ORF">RclHR1_10580004</name>
</gene>
<dbReference type="InterPro" id="IPR052945">
    <property type="entry name" value="Mitotic_Regulator"/>
</dbReference>
<dbReference type="SMART" id="SM00671">
    <property type="entry name" value="SEL1"/>
    <property type="match status" value="4"/>
</dbReference>
<evidence type="ECO:0008006" key="3">
    <source>
        <dbReference type="Google" id="ProtNLM"/>
    </source>
</evidence>
<dbReference type="PANTHER" id="PTHR43628">
    <property type="entry name" value="ACTIVATOR OF C KINASE PROTEIN 1-RELATED"/>
    <property type="match status" value="1"/>
</dbReference>
<comment type="caution">
    <text evidence="1">The sequence shown here is derived from an EMBL/GenBank/DDBJ whole genome shotgun (WGS) entry which is preliminary data.</text>
</comment>
<name>A0A2Z6QUG1_9GLOM</name>
<protein>
    <recommendedName>
        <fullName evidence="3">Sel1 repeat protein</fullName>
    </recommendedName>
</protein>
<evidence type="ECO:0000313" key="2">
    <source>
        <dbReference type="Proteomes" id="UP000247702"/>
    </source>
</evidence>
<dbReference type="Proteomes" id="UP000247702">
    <property type="component" value="Unassembled WGS sequence"/>
</dbReference>
<accession>A0A2Z6QUG1</accession>
<dbReference type="InterPro" id="IPR011990">
    <property type="entry name" value="TPR-like_helical_dom_sf"/>
</dbReference>
<dbReference type="SUPFAM" id="SSF81901">
    <property type="entry name" value="HCP-like"/>
    <property type="match status" value="1"/>
</dbReference>
<dbReference type="InterPro" id="IPR006597">
    <property type="entry name" value="Sel1-like"/>
</dbReference>
<dbReference type="Pfam" id="PF08238">
    <property type="entry name" value="Sel1"/>
    <property type="match status" value="4"/>
</dbReference>